<evidence type="ECO:0000313" key="7">
    <source>
        <dbReference type="Proteomes" id="UP001500506"/>
    </source>
</evidence>
<evidence type="ECO:0000256" key="3">
    <source>
        <dbReference type="ARBA" id="ARBA00022801"/>
    </source>
</evidence>
<feature type="domain" description="Epoxide hydrolase N-terminal" evidence="5">
    <location>
        <begin position="39"/>
        <end position="143"/>
    </location>
</feature>
<comment type="similarity">
    <text evidence="1">Belongs to the peptidase S33 family.</text>
</comment>
<feature type="compositionally biased region" description="Basic residues" evidence="4">
    <location>
        <begin position="1"/>
        <end position="10"/>
    </location>
</feature>
<keyword evidence="7" id="KW-1185">Reference proteome</keyword>
<dbReference type="PANTHER" id="PTHR21661">
    <property type="entry name" value="EPOXIDE HYDROLASE 1-RELATED"/>
    <property type="match status" value="1"/>
</dbReference>
<proteinExistence type="inferred from homology"/>
<protein>
    <submittedName>
        <fullName evidence="6">Epoxide hydrolase</fullName>
    </submittedName>
</protein>
<gene>
    <name evidence="6" type="ORF">GCM10009747_25710</name>
</gene>
<reference evidence="7" key="1">
    <citation type="journal article" date="2019" name="Int. J. Syst. Evol. Microbiol.">
        <title>The Global Catalogue of Microorganisms (GCM) 10K type strain sequencing project: providing services to taxonomists for standard genome sequencing and annotation.</title>
        <authorList>
            <consortium name="The Broad Institute Genomics Platform"/>
            <consortium name="The Broad Institute Genome Sequencing Center for Infectious Disease"/>
            <person name="Wu L."/>
            <person name="Ma J."/>
        </authorList>
    </citation>
    <scope>NUCLEOTIDE SEQUENCE [LARGE SCALE GENOMIC DNA]</scope>
    <source>
        <strain evidence="7">JCM 14319</strain>
    </source>
</reference>
<dbReference type="InterPro" id="IPR029058">
    <property type="entry name" value="AB_hydrolase_fold"/>
</dbReference>
<evidence type="ECO:0000256" key="4">
    <source>
        <dbReference type="SAM" id="MobiDB-lite"/>
    </source>
</evidence>
<evidence type="ECO:0000313" key="6">
    <source>
        <dbReference type="EMBL" id="GAA1764687.1"/>
    </source>
</evidence>
<dbReference type="InterPro" id="IPR010497">
    <property type="entry name" value="Epoxide_hydro_N"/>
</dbReference>
<name>A0ABP4X3P7_9MICO</name>
<dbReference type="Gene3D" id="3.40.50.1820">
    <property type="entry name" value="alpha/beta hydrolase"/>
    <property type="match status" value="1"/>
</dbReference>
<accession>A0ABP4X3P7</accession>
<dbReference type="EMBL" id="BAAANH010000005">
    <property type="protein sequence ID" value="GAA1764687.1"/>
    <property type="molecule type" value="Genomic_DNA"/>
</dbReference>
<organism evidence="6 7">
    <name type="scientific">Agromyces humatus</name>
    <dbReference type="NCBI Taxonomy" id="279573"/>
    <lineage>
        <taxon>Bacteria</taxon>
        <taxon>Bacillati</taxon>
        <taxon>Actinomycetota</taxon>
        <taxon>Actinomycetes</taxon>
        <taxon>Micrococcales</taxon>
        <taxon>Microbacteriaceae</taxon>
        <taxon>Agromyces</taxon>
    </lineage>
</organism>
<dbReference type="Proteomes" id="UP001500506">
    <property type="component" value="Unassembled WGS sequence"/>
</dbReference>
<feature type="region of interest" description="Disordered" evidence="4">
    <location>
        <begin position="1"/>
        <end position="38"/>
    </location>
</feature>
<dbReference type="RefSeq" id="WP_308188467.1">
    <property type="nucleotide sequence ID" value="NZ_JAJQPD010000006.1"/>
</dbReference>
<keyword evidence="2" id="KW-0058">Aromatic hydrocarbons catabolism</keyword>
<evidence type="ECO:0000256" key="1">
    <source>
        <dbReference type="ARBA" id="ARBA00010088"/>
    </source>
</evidence>
<dbReference type="InterPro" id="IPR000639">
    <property type="entry name" value="Epox_hydrolase-like"/>
</dbReference>
<dbReference type="PIRSF" id="PIRSF001112">
    <property type="entry name" value="Epoxide_hydrolase"/>
    <property type="match status" value="1"/>
</dbReference>
<sequence length="405" mass="45475">MRRASAHRSHATTLPQGARQHTSERGPAMSDATPESRSIERFEVSVPENVLGDLRERLHRTRWTDAVVGAGWDYGADLDYIHELCAYWADRFDWRAEEAGLNEVPQFCTEIERLIIHFVHVRSDSPGAIPLLLLHGWPSCFIQMLKILPRLADFHVVVPDLPGFGFSGRPTQSGMGVGEVADVLLDLMDRLGYERYAIRASDLGAGIAPLMAMRRPGAVVGLHLSGSDPSADYDHLPDDLAPVEQQMVDDARTFQRNEFAYARLHATKPQTPAIALNDSPAGMAAWIVEKFRAWSDCGGDVEQRFSKDELLTFLTVYWATETIGSSMRLYFESAHHPPMWGELRAPVAMAMLPADMFPTPREWVERRGPVARWVELPRGGHFGEWEEPVLIADDIRAFLAELREP</sequence>
<comment type="caution">
    <text evidence="6">The sequence shown here is derived from an EMBL/GenBank/DDBJ whole genome shotgun (WGS) entry which is preliminary data.</text>
</comment>
<dbReference type="PRINTS" id="PR00412">
    <property type="entry name" value="EPOXHYDRLASE"/>
</dbReference>
<evidence type="ECO:0000259" key="5">
    <source>
        <dbReference type="Pfam" id="PF06441"/>
    </source>
</evidence>
<dbReference type="Pfam" id="PF06441">
    <property type="entry name" value="EHN"/>
    <property type="match status" value="1"/>
</dbReference>
<keyword evidence="3 6" id="KW-0378">Hydrolase</keyword>
<dbReference type="InterPro" id="IPR016292">
    <property type="entry name" value="Epoxide_hydrolase"/>
</dbReference>
<dbReference type="SUPFAM" id="SSF53474">
    <property type="entry name" value="alpha/beta-Hydrolases"/>
    <property type="match status" value="1"/>
</dbReference>
<dbReference type="GO" id="GO:0016787">
    <property type="term" value="F:hydrolase activity"/>
    <property type="evidence" value="ECO:0007669"/>
    <property type="project" value="UniProtKB-KW"/>
</dbReference>
<dbReference type="PANTHER" id="PTHR21661:SF35">
    <property type="entry name" value="EPOXIDE HYDROLASE"/>
    <property type="match status" value="1"/>
</dbReference>
<evidence type="ECO:0000256" key="2">
    <source>
        <dbReference type="ARBA" id="ARBA00022797"/>
    </source>
</evidence>